<dbReference type="GO" id="GO:0012505">
    <property type="term" value="C:endomembrane system"/>
    <property type="evidence" value="ECO:0007669"/>
    <property type="project" value="UniProtKB-SubCell"/>
</dbReference>
<evidence type="ECO:0000256" key="7">
    <source>
        <dbReference type="ARBA" id="ARBA00023157"/>
    </source>
</evidence>
<comment type="caution">
    <text evidence="8">The sequence shown here is derived from an EMBL/GenBank/DDBJ whole genome shotgun (WGS) entry which is preliminary data.</text>
</comment>
<dbReference type="Pfam" id="PF00057">
    <property type="entry name" value="Ldl_recept_a"/>
    <property type="match status" value="4"/>
</dbReference>
<dbReference type="Gene3D" id="4.10.400.10">
    <property type="entry name" value="Low-density Lipoprotein Receptor"/>
    <property type="match status" value="6"/>
</dbReference>
<dbReference type="PANTHER" id="PTHR24270:SF62">
    <property type="entry name" value="LOW-DENSITY LIPOPROTEIN RECEPTOR-RELATED PROTEIN 2"/>
    <property type="match status" value="1"/>
</dbReference>
<dbReference type="PROSITE" id="PS50068">
    <property type="entry name" value="LDLRA_2"/>
    <property type="match status" value="6"/>
</dbReference>
<evidence type="ECO:0000313" key="9">
    <source>
        <dbReference type="Proteomes" id="UP000265515"/>
    </source>
</evidence>
<evidence type="ECO:0000256" key="4">
    <source>
        <dbReference type="ARBA" id="ARBA00022737"/>
    </source>
</evidence>
<dbReference type="AlphaFoldDB" id="A0A388LWR6"/>
<dbReference type="CDD" id="cd00112">
    <property type="entry name" value="LDLa"/>
    <property type="match status" value="5"/>
</dbReference>
<dbReference type="SMART" id="SM00192">
    <property type="entry name" value="LDLa"/>
    <property type="match status" value="9"/>
</dbReference>
<dbReference type="InterPro" id="IPR036055">
    <property type="entry name" value="LDL_receptor-like_sf"/>
</dbReference>
<dbReference type="InterPro" id="IPR023415">
    <property type="entry name" value="LDLR_class-A_CS"/>
</dbReference>
<dbReference type="SUPFAM" id="SSF57424">
    <property type="entry name" value="LDL receptor-like module"/>
    <property type="match status" value="6"/>
</dbReference>
<comment type="subcellular location">
    <subcellularLocation>
        <location evidence="2">Endomembrane system</location>
    </subcellularLocation>
    <subcellularLocation>
        <location evidence="1">Membrane</location>
        <topology evidence="1">Single-pass membrane protein</topology>
    </subcellularLocation>
</comment>
<evidence type="ECO:0000256" key="5">
    <source>
        <dbReference type="ARBA" id="ARBA00022989"/>
    </source>
</evidence>
<protein>
    <recommendedName>
        <fullName evidence="10">EGF-like domain-containing protein</fullName>
    </recommendedName>
</protein>
<evidence type="ECO:0008006" key="10">
    <source>
        <dbReference type="Google" id="ProtNLM"/>
    </source>
</evidence>
<keyword evidence="7" id="KW-1015">Disulfide bond</keyword>
<accession>A0A388LWR6</accession>
<keyword evidence="6" id="KW-0472">Membrane</keyword>
<gene>
    <name evidence="8" type="ORF">CBR_g42055</name>
</gene>
<dbReference type="PROSITE" id="PS01209">
    <property type="entry name" value="LDLRA_1"/>
    <property type="match status" value="2"/>
</dbReference>
<sequence length="491" mass="54413">MFSESAPGVREYEPNGIAEGSAFYCFRDFKRCRSGIKQCIRPKQECDGVEDCEDGSDEGQFCKSFDCEGTGRYTCPSGKMCMNSTGIYGHWIYVDSGPYTTYLCNGVADCADGSDEDESFCASYDCNRDVAHKKLPMPLNWWEPSGRRVRCAGGKGGCVYERQLCDSEVDCAFDGGSDESDEFCKQHGCSSAGLTNLFQCRTGRCIKRQQMCDGKQDCPDGDDEGEFCEKINCPFGRVKCEGGSNRTCIEESQVCDGVRDCPGGTDEDDCATKTCKWGTKCPSGTQCAFFILCNGIEDCNDGSDEDPAFCRRFNCTADGHVIKCKNGFQCISPSQVCDGRPDCADWSDENPAYCRRHNCSDSGEEGIPSISCPGLEYVWCLDLGFLCDSILRDNCYLDTHLDPTFCTSKKARDMLEKIHKITCTSDPANAIYGHYCDGWAECDDGSDEREEFCQQYECPKDRVKCYGKRCVLGARCDGKWDCPDGSDEKEC</sequence>
<dbReference type="PRINTS" id="PR00261">
    <property type="entry name" value="LDLRECEPTOR"/>
</dbReference>
<keyword evidence="9" id="KW-1185">Reference proteome</keyword>
<dbReference type="Gramene" id="GBG86770">
    <property type="protein sequence ID" value="GBG86770"/>
    <property type="gene ID" value="CBR_g42055"/>
</dbReference>
<name>A0A388LWR6_CHABU</name>
<keyword evidence="4" id="KW-0677">Repeat</keyword>
<dbReference type="InterPro" id="IPR050685">
    <property type="entry name" value="LDLR"/>
</dbReference>
<evidence type="ECO:0000256" key="1">
    <source>
        <dbReference type="ARBA" id="ARBA00004167"/>
    </source>
</evidence>
<evidence type="ECO:0000256" key="3">
    <source>
        <dbReference type="ARBA" id="ARBA00022692"/>
    </source>
</evidence>
<evidence type="ECO:0000313" key="8">
    <source>
        <dbReference type="EMBL" id="GBG86770.1"/>
    </source>
</evidence>
<dbReference type="EMBL" id="BFEA01000578">
    <property type="protein sequence ID" value="GBG86770.1"/>
    <property type="molecule type" value="Genomic_DNA"/>
</dbReference>
<keyword evidence="5" id="KW-1133">Transmembrane helix</keyword>
<reference evidence="8 9" key="1">
    <citation type="journal article" date="2018" name="Cell">
        <title>The Chara Genome: Secondary Complexity and Implications for Plant Terrestrialization.</title>
        <authorList>
            <person name="Nishiyama T."/>
            <person name="Sakayama H."/>
            <person name="Vries J.D."/>
            <person name="Buschmann H."/>
            <person name="Saint-Marcoux D."/>
            <person name="Ullrich K.K."/>
            <person name="Haas F.B."/>
            <person name="Vanderstraeten L."/>
            <person name="Becker D."/>
            <person name="Lang D."/>
            <person name="Vosolsobe S."/>
            <person name="Rombauts S."/>
            <person name="Wilhelmsson P.K.I."/>
            <person name="Janitza P."/>
            <person name="Kern R."/>
            <person name="Heyl A."/>
            <person name="Rumpler F."/>
            <person name="Villalobos L.I.A.C."/>
            <person name="Clay J.M."/>
            <person name="Skokan R."/>
            <person name="Toyoda A."/>
            <person name="Suzuki Y."/>
            <person name="Kagoshima H."/>
            <person name="Schijlen E."/>
            <person name="Tajeshwar N."/>
            <person name="Catarino B."/>
            <person name="Hetherington A.J."/>
            <person name="Saltykova A."/>
            <person name="Bonnot C."/>
            <person name="Breuninger H."/>
            <person name="Symeonidi A."/>
            <person name="Radhakrishnan G.V."/>
            <person name="Van Nieuwerburgh F."/>
            <person name="Deforce D."/>
            <person name="Chang C."/>
            <person name="Karol K.G."/>
            <person name="Hedrich R."/>
            <person name="Ulvskov P."/>
            <person name="Glockner G."/>
            <person name="Delwiche C.F."/>
            <person name="Petrasek J."/>
            <person name="Van de Peer Y."/>
            <person name="Friml J."/>
            <person name="Beilby M."/>
            <person name="Dolan L."/>
            <person name="Kohara Y."/>
            <person name="Sugano S."/>
            <person name="Fujiyama A."/>
            <person name="Delaux P.-M."/>
            <person name="Quint M."/>
            <person name="TheiBen G."/>
            <person name="Hagemann M."/>
            <person name="Harholt J."/>
            <person name="Dunand C."/>
            <person name="Zachgo S."/>
            <person name="Langdale J."/>
            <person name="Maumus F."/>
            <person name="Straeten D.V.D."/>
            <person name="Gould S.B."/>
            <person name="Rensing S.A."/>
        </authorList>
    </citation>
    <scope>NUCLEOTIDE SEQUENCE [LARGE SCALE GENOMIC DNA]</scope>
    <source>
        <strain evidence="8 9">S276</strain>
    </source>
</reference>
<dbReference type="GO" id="GO:0016192">
    <property type="term" value="P:vesicle-mediated transport"/>
    <property type="evidence" value="ECO:0007669"/>
    <property type="project" value="UniProtKB-ARBA"/>
</dbReference>
<evidence type="ECO:0000256" key="2">
    <source>
        <dbReference type="ARBA" id="ARBA00004308"/>
    </source>
</evidence>
<dbReference type="GO" id="GO:0005886">
    <property type="term" value="C:plasma membrane"/>
    <property type="evidence" value="ECO:0007669"/>
    <property type="project" value="TreeGrafter"/>
</dbReference>
<proteinExistence type="predicted"/>
<dbReference type="PANTHER" id="PTHR24270">
    <property type="entry name" value="LOW-DENSITY LIPOPROTEIN RECEPTOR-RELATED"/>
    <property type="match status" value="1"/>
</dbReference>
<dbReference type="InterPro" id="IPR002172">
    <property type="entry name" value="LDrepeatLR_classA_rpt"/>
</dbReference>
<organism evidence="8 9">
    <name type="scientific">Chara braunii</name>
    <name type="common">Braun's stonewort</name>
    <dbReference type="NCBI Taxonomy" id="69332"/>
    <lineage>
        <taxon>Eukaryota</taxon>
        <taxon>Viridiplantae</taxon>
        <taxon>Streptophyta</taxon>
        <taxon>Charophyceae</taxon>
        <taxon>Charales</taxon>
        <taxon>Characeae</taxon>
        <taxon>Chara</taxon>
    </lineage>
</organism>
<keyword evidence="3" id="KW-0812">Transmembrane</keyword>
<dbReference type="Proteomes" id="UP000265515">
    <property type="component" value="Unassembled WGS sequence"/>
</dbReference>
<evidence type="ECO:0000256" key="6">
    <source>
        <dbReference type="ARBA" id="ARBA00023136"/>
    </source>
</evidence>
<dbReference type="OrthoDB" id="2017252at2759"/>
<dbReference type="STRING" id="69332.A0A388LWR6"/>